<dbReference type="EMBL" id="CM042031">
    <property type="protein sequence ID" value="KAI3784252.1"/>
    <property type="molecule type" value="Genomic_DNA"/>
</dbReference>
<proteinExistence type="predicted"/>
<protein>
    <submittedName>
        <fullName evidence="1">Uncharacterized protein</fullName>
    </submittedName>
</protein>
<reference evidence="2" key="1">
    <citation type="journal article" date="2022" name="Mol. Ecol. Resour.">
        <title>The genomes of chicory, endive, great burdock and yacon provide insights into Asteraceae palaeo-polyploidization history and plant inulin production.</title>
        <authorList>
            <person name="Fan W."/>
            <person name="Wang S."/>
            <person name="Wang H."/>
            <person name="Wang A."/>
            <person name="Jiang F."/>
            <person name="Liu H."/>
            <person name="Zhao H."/>
            <person name="Xu D."/>
            <person name="Zhang Y."/>
        </authorList>
    </citation>
    <scope>NUCLEOTIDE SEQUENCE [LARGE SCALE GENOMIC DNA]</scope>
    <source>
        <strain evidence="2">cv. Yunnan</strain>
    </source>
</reference>
<organism evidence="1 2">
    <name type="scientific">Smallanthus sonchifolius</name>
    <dbReference type="NCBI Taxonomy" id="185202"/>
    <lineage>
        <taxon>Eukaryota</taxon>
        <taxon>Viridiplantae</taxon>
        <taxon>Streptophyta</taxon>
        <taxon>Embryophyta</taxon>
        <taxon>Tracheophyta</taxon>
        <taxon>Spermatophyta</taxon>
        <taxon>Magnoliopsida</taxon>
        <taxon>eudicotyledons</taxon>
        <taxon>Gunneridae</taxon>
        <taxon>Pentapetalae</taxon>
        <taxon>asterids</taxon>
        <taxon>campanulids</taxon>
        <taxon>Asterales</taxon>
        <taxon>Asteraceae</taxon>
        <taxon>Asteroideae</taxon>
        <taxon>Heliantheae alliance</taxon>
        <taxon>Millerieae</taxon>
        <taxon>Smallanthus</taxon>
    </lineage>
</organism>
<gene>
    <name evidence="1" type="ORF">L1987_43347</name>
</gene>
<reference evidence="1 2" key="2">
    <citation type="journal article" date="2022" name="Mol. Ecol. Resour.">
        <title>The genomes of chicory, endive, great burdock and yacon provide insights into Asteraceae paleo-polyploidization history and plant inulin production.</title>
        <authorList>
            <person name="Fan W."/>
            <person name="Wang S."/>
            <person name="Wang H."/>
            <person name="Wang A."/>
            <person name="Jiang F."/>
            <person name="Liu H."/>
            <person name="Zhao H."/>
            <person name="Xu D."/>
            <person name="Zhang Y."/>
        </authorList>
    </citation>
    <scope>NUCLEOTIDE SEQUENCE [LARGE SCALE GENOMIC DNA]</scope>
    <source>
        <strain evidence="2">cv. Yunnan</strain>
        <tissue evidence="1">Leaves</tissue>
    </source>
</reference>
<sequence>MFISLVSFKFRSIGFTVALYRKLIDPPLGCRLNILANKVQSNRRSNPPESFDLFLQGDVINERPFFSMFPVKEGIFLVDYNSCVPLVHAFLICISAIECRSNLEVAAAVPRAETVEKVFEVTKQEEKLLSIWWKEYVECSEGPKGSPASISKSDPLLKQFPLEDSKTGKPCFNKEERLGVPVKGGLYELNVLGSHLDKLIMLNVRRMRCKRIQTQKFWFHS</sequence>
<keyword evidence="2" id="KW-1185">Reference proteome</keyword>
<dbReference type="Proteomes" id="UP001056120">
    <property type="component" value="Linkage Group LG14"/>
</dbReference>
<comment type="caution">
    <text evidence="1">The sequence shown here is derived from an EMBL/GenBank/DDBJ whole genome shotgun (WGS) entry which is preliminary data.</text>
</comment>
<evidence type="ECO:0000313" key="2">
    <source>
        <dbReference type="Proteomes" id="UP001056120"/>
    </source>
</evidence>
<name>A0ACB9GLD2_9ASTR</name>
<evidence type="ECO:0000313" key="1">
    <source>
        <dbReference type="EMBL" id="KAI3784252.1"/>
    </source>
</evidence>
<accession>A0ACB9GLD2</accession>